<keyword evidence="2" id="KW-0645">Protease</keyword>
<dbReference type="PRINTS" id="PR00861">
    <property type="entry name" value="ALYTICPTASE"/>
</dbReference>
<dbReference type="InterPro" id="IPR037295">
    <property type="entry name" value="Alpha-lytic_protease_prodomain"/>
</dbReference>
<keyword evidence="11" id="KW-1185">Reference proteome</keyword>
<accession>A0ABP9BLL0</accession>
<feature type="signal peptide" evidence="8">
    <location>
        <begin position="1"/>
        <end position="31"/>
    </location>
</feature>
<keyword evidence="7" id="KW-1015">Disulfide bond</keyword>
<dbReference type="InterPro" id="IPR001480">
    <property type="entry name" value="Bulb-type_lectin_dom"/>
</dbReference>
<evidence type="ECO:0000259" key="9">
    <source>
        <dbReference type="PROSITE" id="PS50927"/>
    </source>
</evidence>
<comment type="similarity">
    <text evidence="1">Belongs to the peptidase S1 family.</text>
</comment>
<dbReference type="SUPFAM" id="SSF54806">
    <property type="entry name" value="Alpha-lytic protease prodomain"/>
    <property type="match status" value="2"/>
</dbReference>
<dbReference type="InterPro" id="IPR036426">
    <property type="entry name" value="Bulb-type_lectin_dom_sf"/>
</dbReference>
<dbReference type="InterPro" id="IPR009003">
    <property type="entry name" value="Peptidase_S1_PA"/>
</dbReference>
<dbReference type="CDD" id="cd00028">
    <property type="entry name" value="B_lectin"/>
    <property type="match status" value="1"/>
</dbReference>
<dbReference type="InterPro" id="IPR004236">
    <property type="entry name" value="Pept_S1_alpha_lytic"/>
</dbReference>
<dbReference type="EMBL" id="BAABJE010000012">
    <property type="protein sequence ID" value="GAA4797314.1"/>
    <property type="molecule type" value="Genomic_DNA"/>
</dbReference>
<dbReference type="SUPFAM" id="SSF50494">
    <property type="entry name" value="Trypsin-like serine proteases"/>
    <property type="match status" value="1"/>
</dbReference>
<evidence type="ECO:0000256" key="5">
    <source>
        <dbReference type="ARBA" id="ARBA00022825"/>
    </source>
</evidence>
<name>A0ABP9BLL0_9GAMM</name>
<keyword evidence="3 8" id="KW-0732">Signal</keyword>
<dbReference type="Pfam" id="PF00089">
    <property type="entry name" value="Trypsin"/>
    <property type="match status" value="1"/>
</dbReference>
<dbReference type="SUPFAM" id="SSF51110">
    <property type="entry name" value="alpha-D-mannose-specific plant lectins"/>
    <property type="match status" value="1"/>
</dbReference>
<sequence length="517" mass="53656">MRRIHLPSPTRTATRGLALALGALLTTSAFAADDPALAVSAAMRQALQRDLGLGAGELPRYLDTERLATRKQDAARRALGASYAGSWLERDAAGGFSFVVATTQQAQAGKARALGAQTRVVAHSLAALESAMSALNRTRTTRSVGVLRPTDRAIYAWRIDLPANRVVITTAPDGAAAAADFVASSGIDAALVRFETSRERPQPVYDIRGGDRYNVPNSWCSIGFSVTQGGNTGFVTAGHCGTAGTAVSGNNGVALGSFAGSTFPGNDFAWVRNTSASWTIQPLVNNYAGGTLSVVGNLETPVGGAICRSGARTGYRCGVVTAKNVTVNYSVGPVYGMVQSSACVGGGDSGGSFVTPGGEAQGVTSGGQLNPQTNENCSLASPVTFHQPLQPILNAYGLVLQTVQTCGRMNPGRVLPNGGSVTSCDGRFTLVIQGDGHLVLYQAGVGAIWYNSVFGSGHTLHMQTDGHLVVYNGAGQPVWYTGTNGNNGAFLSVQNDGNVVIYNHLGQALWHTGTYGR</sequence>
<dbReference type="CDD" id="cd21112">
    <property type="entry name" value="alphaLP-like"/>
    <property type="match status" value="1"/>
</dbReference>
<evidence type="ECO:0000256" key="6">
    <source>
        <dbReference type="ARBA" id="ARBA00023145"/>
    </source>
</evidence>
<dbReference type="RefSeq" id="WP_345303577.1">
    <property type="nucleotide sequence ID" value="NZ_BAABJE010000012.1"/>
</dbReference>
<dbReference type="SMART" id="SM00108">
    <property type="entry name" value="B_lectin"/>
    <property type="match status" value="1"/>
</dbReference>
<dbReference type="InterPro" id="IPR001254">
    <property type="entry name" value="Trypsin_dom"/>
</dbReference>
<dbReference type="Gene3D" id="2.40.10.10">
    <property type="entry name" value="Trypsin-like serine proteases"/>
    <property type="match status" value="2"/>
</dbReference>
<evidence type="ECO:0000256" key="4">
    <source>
        <dbReference type="ARBA" id="ARBA00022801"/>
    </source>
</evidence>
<gene>
    <name evidence="10" type="ORF">GCM10023307_24010</name>
</gene>
<evidence type="ECO:0000256" key="1">
    <source>
        <dbReference type="ARBA" id="ARBA00007664"/>
    </source>
</evidence>
<dbReference type="Proteomes" id="UP001499959">
    <property type="component" value="Unassembled WGS sequence"/>
</dbReference>
<keyword evidence="4" id="KW-0378">Hydrolase</keyword>
<proteinExistence type="inferred from homology"/>
<dbReference type="Gene3D" id="2.90.10.10">
    <property type="entry name" value="Bulb-type lectin domain"/>
    <property type="match status" value="2"/>
</dbReference>
<comment type="caution">
    <text evidence="10">The sequence shown here is derived from an EMBL/GenBank/DDBJ whole genome shotgun (WGS) entry which is preliminary data.</text>
</comment>
<evidence type="ECO:0000313" key="11">
    <source>
        <dbReference type="Proteomes" id="UP001499959"/>
    </source>
</evidence>
<dbReference type="InterPro" id="IPR035070">
    <property type="entry name" value="Streptogrisin_prodomain"/>
</dbReference>
<evidence type="ECO:0000256" key="2">
    <source>
        <dbReference type="ARBA" id="ARBA00022670"/>
    </source>
</evidence>
<evidence type="ECO:0000313" key="10">
    <source>
        <dbReference type="EMBL" id="GAA4797314.1"/>
    </source>
</evidence>
<keyword evidence="6" id="KW-0865">Zymogen</keyword>
<protein>
    <recommendedName>
        <fullName evidence="9">Bulb-type lectin domain-containing protein</fullName>
    </recommendedName>
</protein>
<feature type="chain" id="PRO_5046258184" description="Bulb-type lectin domain-containing protein" evidence="8">
    <location>
        <begin position="32"/>
        <end position="517"/>
    </location>
</feature>
<keyword evidence="5" id="KW-0720">Serine protease</keyword>
<reference evidence="11" key="1">
    <citation type="journal article" date="2019" name="Int. J. Syst. Evol. Microbiol.">
        <title>The Global Catalogue of Microorganisms (GCM) 10K type strain sequencing project: providing services to taxonomists for standard genome sequencing and annotation.</title>
        <authorList>
            <consortium name="The Broad Institute Genomics Platform"/>
            <consortium name="The Broad Institute Genome Sequencing Center for Infectious Disease"/>
            <person name="Wu L."/>
            <person name="Ma J."/>
        </authorList>
    </citation>
    <scope>NUCLEOTIDE SEQUENCE [LARGE SCALE GENOMIC DNA]</scope>
    <source>
        <strain evidence="11">JCM 18204</strain>
    </source>
</reference>
<dbReference type="Pfam" id="PF02983">
    <property type="entry name" value="Pro_Al_protease"/>
    <property type="match status" value="1"/>
</dbReference>
<feature type="domain" description="Bulb-type lectin" evidence="9">
    <location>
        <begin position="406"/>
        <end position="514"/>
    </location>
</feature>
<evidence type="ECO:0000256" key="3">
    <source>
        <dbReference type="ARBA" id="ARBA00022729"/>
    </source>
</evidence>
<dbReference type="InterPro" id="IPR043504">
    <property type="entry name" value="Peptidase_S1_PA_chymotrypsin"/>
</dbReference>
<organism evidence="10 11">
    <name type="scientific">Lysobacter hankyongensis</name>
    <dbReference type="NCBI Taxonomy" id="1176535"/>
    <lineage>
        <taxon>Bacteria</taxon>
        <taxon>Pseudomonadati</taxon>
        <taxon>Pseudomonadota</taxon>
        <taxon>Gammaproteobacteria</taxon>
        <taxon>Lysobacterales</taxon>
        <taxon>Lysobacteraceae</taxon>
        <taxon>Lysobacter</taxon>
    </lineage>
</organism>
<evidence type="ECO:0000256" key="8">
    <source>
        <dbReference type="SAM" id="SignalP"/>
    </source>
</evidence>
<dbReference type="PROSITE" id="PS50927">
    <property type="entry name" value="BULB_LECTIN"/>
    <property type="match status" value="1"/>
</dbReference>
<dbReference type="InterPro" id="IPR001316">
    <property type="entry name" value="Pept_S1A_streptogrisin"/>
</dbReference>
<evidence type="ECO:0000256" key="7">
    <source>
        <dbReference type="ARBA" id="ARBA00023157"/>
    </source>
</evidence>
<dbReference type="Gene3D" id="3.30.300.50">
    <property type="match status" value="2"/>
</dbReference>